<comment type="caution">
    <text evidence="1">The sequence shown here is derived from an EMBL/GenBank/DDBJ whole genome shotgun (WGS) entry which is preliminary data.</text>
</comment>
<dbReference type="EMBL" id="JAUESC010000382">
    <property type="protein sequence ID" value="KAK0586142.1"/>
    <property type="molecule type" value="Genomic_DNA"/>
</dbReference>
<dbReference type="GO" id="GO:0004866">
    <property type="term" value="F:endopeptidase inhibitor activity"/>
    <property type="evidence" value="ECO:0007669"/>
    <property type="project" value="InterPro"/>
</dbReference>
<evidence type="ECO:0000313" key="2">
    <source>
        <dbReference type="Proteomes" id="UP001168877"/>
    </source>
</evidence>
<sequence length="81" mass="9595">MNHWDQWFVTTEGVEVNPGRETVSNWFKIEKFDGDYKLLFCPTVFDICRVVCRDIRIYIDQAGTRRLALSDTPFKVMFKEA</sequence>
<dbReference type="InterPro" id="IPR011065">
    <property type="entry name" value="Kunitz_inhibitor_STI-like_sf"/>
</dbReference>
<organism evidence="1 2">
    <name type="scientific">Acer saccharum</name>
    <name type="common">Sugar maple</name>
    <dbReference type="NCBI Taxonomy" id="4024"/>
    <lineage>
        <taxon>Eukaryota</taxon>
        <taxon>Viridiplantae</taxon>
        <taxon>Streptophyta</taxon>
        <taxon>Embryophyta</taxon>
        <taxon>Tracheophyta</taxon>
        <taxon>Spermatophyta</taxon>
        <taxon>Magnoliopsida</taxon>
        <taxon>eudicotyledons</taxon>
        <taxon>Gunneridae</taxon>
        <taxon>Pentapetalae</taxon>
        <taxon>rosids</taxon>
        <taxon>malvids</taxon>
        <taxon>Sapindales</taxon>
        <taxon>Sapindaceae</taxon>
        <taxon>Hippocastanoideae</taxon>
        <taxon>Acereae</taxon>
        <taxon>Acer</taxon>
    </lineage>
</organism>
<evidence type="ECO:0000313" key="1">
    <source>
        <dbReference type="EMBL" id="KAK0586142.1"/>
    </source>
</evidence>
<dbReference type="PANTHER" id="PTHR33107:SF5">
    <property type="entry name" value="KUNITZ TRYPSIN INHIBITOR 5"/>
    <property type="match status" value="1"/>
</dbReference>
<dbReference type="Proteomes" id="UP001168877">
    <property type="component" value="Unassembled WGS sequence"/>
</dbReference>
<gene>
    <name evidence="1" type="ORF">LWI29_001699</name>
</gene>
<dbReference type="AlphaFoldDB" id="A0AA39S8P6"/>
<reference evidence="1" key="2">
    <citation type="submission" date="2023-06" db="EMBL/GenBank/DDBJ databases">
        <authorList>
            <person name="Swenson N.G."/>
            <person name="Wegrzyn J.L."/>
            <person name="Mcevoy S.L."/>
        </authorList>
    </citation>
    <scope>NUCLEOTIDE SEQUENCE</scope>
    <source>
        <strain evidence="1">NS2018</strain>
        <tissue evidence="1">Leaf</tissue>
    </source>
</reference>
<dbReference type="SUPFAM" id="SSF50386">
    <property type="entry name" value="STI-like"/>
    <property type="match status" value="1"/>
</dbReference>
<dbReference type="PANTHER" id="PTHR33107">
    <property type="entry name" value="KUNITZ TRYPSIN INHIBITOR 2"/>
    <property type="match status" value="1"/>
</dbReference>
<dbReference type="InterPro" id="IPR002160">
    <property type="entry name" value="Prot_inh_Kunz-lg"/>
</dbReference>
<dbReference type="Gene3D" id="2.80.10.50">
    <property type="match status" value="1"/>
</dbReference>
<reference evidence="1" key="1">
    <citation type="journal article" date="2022" name="Plant J.">
        <title>Strategies of tolerance reflected in two North American maple genomes.</title>
        <authorList>
            <person name="McEvoy S.L."/>
            <person name="Sezen U.U."/>
            <person name="Trouern-Trend A."/>
            <person name="McMahon S.M."/>
            <person name="Schaberg P.G."/>
            <person name="Yang J."/>
            <person name="Wegrzyn J.L."/>
            <person name="Swenson N.G."/>
        </authorList>
    </citation>
    <scope>NUCLEOTIDE SEQUENCE</scope>
    <source>
        <strain evidence="1">NS2018</strain>
    </source>
</reference>
<dbReference type="Pfam" id="PF00197">
    <property type="entry name" value="Kunitz_legume"/>
    <property type="match status" value="1"/>
</dbReference>
<protein>
    <submittedName>
        <fullName evidence="1">Uncharacterized protein</fullName>
    </submittedName>
</protein>
<name>A0AA39S8P6_ACESA</name>
<accession>A0AA39S8P6</accession>
<proteinExistence type="predicted"/>
<keyword evidence="2" id="KW-1185">Reference proteome</keyword>